<feature type="active site" description="Proton donor/acceptor" evidence="19">
    <location>
        <position position="631"/>
    </location>
</feature>
<accession>A0A452I7S1</accession>
<keyword evidence="23" id="KW-1185">Reference proteome</keyword>
<dbReference type="InterPro" id="IPR040626">
    <property type="entry name" value="Pepdidase_M14_N"/>
</dbReference>
<comment type="subcellular location">
    <subcellularLocation>
        <location evidence="3">Cytoplasm</location>
        <location evidence="3">Cytoskeleton</location>
        <location evidence="3">Cilium basal body</location>
    </subcellularLocation>
    <subcellularLocation>
        <location evidence="2">Cytoplasm</location>
        <location evidence="2">Cytoskeleton</location>
        <location evidence="2">Microtubule organizing center</location>
        <location evidence="2">Centrosome</location>
        <location evidence="2">Centriole</location>
    </subcellularLocation>
    <subcellularLocation>
        <location evidence="4">Cytoplasm</location>
        <location evidence="4">Cytosol</location>
    </subcellularLocation>
</comment>
<dbReference type="Ensembl" id="ENSGAGT00000026967.1">
    <property type="protein sequence ID" value="ENSGAGP00000023670.1"/>
    <property type="gene ID" value="ENSGAGG00000017340.1"/>
</dbReference>
<evidence type="ECO:0000256" key="14">
    <source>
        <dbReference type="ARBA" id="ARBA00023273"/>
    </source>
</evidence>
<evidence type="ECO:0000256" key="4">
    <source>
        <dbReference type="ARBA" id="ARBA00004514"/>
    </source>
</evidence>
<organism evidence="22 23">
    <name type="scientific">Gopherus agassizii</name>
    <name type="common">Agassiz's desert tortoise</name>
    <dbReference type="NCBI Taxonomy" id="38772"/>
    <lineage>
        <taxon>Eukaryota</taxon>
        <taxon>Metazoa</taxon>
        <taxon>Chordata</taxon>
        <taxon>Craniata</taxon>
        <taxon>Vertebrata</taxon>
        <taxon>Euteleostomi</taxon>
        <taxon>Archelosauria</taxon>
        <taxon>Testudinata</taxon>
        <taxon>Testudines</taxon>
        <taxon>Cryptodira</taxon>
        <taxon>Durocryptodira</taxon>
        <taxon>Testudinoidea</taxon>
        <taxon>Testudinidae</taxon>
        <taxon>Gopherus</taxon>
    </lineage>
</organism>
<reference evidence="22" key="2">
    <citation type="submission" date="2025-08" db="UniProtKB">
        <authorList>
            <consortium name="Ensembl"/>
        </authorList>
    </citation>
    <scope>IDENTIFICATION</scope>
</reference>
<keyword evidence="8" id="KW-0645">Protease</keyword>
<keyword evidence="14" id="KW-0966">Cell projection</keyword>
<keyword evidence="13" id="KW-0206">Cytoskeleton</keyword>
<feature type="domain" description="Peptidase M14" evidence="21">
    <location>
        <begin position="396"/>
        <end position="667"/>
    </location>
</feature>
<evidence type="ECO:0000256" key="18">
    <source>
        <dbReference type="ARBA" id="ARBA00043107"/>
    </source>
</evidence>
<evidence type="ECO:0000313" key="23">
    <source>
        <dbReference type="Proteomes" id="UP000291020"/>
    </source>
</evidence>
<name>A0A452I7S1_9SAUR</name>
<dbReference type="Pfam" id="PF00246">
    <property type="entry name" value="Peptidase_M14"/>
    <property type="match status" value="1"/>
</dbReference>
<evidence type="ECO:0000313" key="22">
    <source>
        <dbReference type="Ensembl" id="ENSGAGP00000023670.1"/>
    </source>
</evidence>
<dbReference type="Gene3D" id="3.40.630.10">
    <property type="entry name" value="Zn peptidases"/>
    <property type="match status" value="1"/>
</dbReference>
<evidence type="ECO:0000256" key="11">
    <source>
        <dbReference type="ARBA" id="ARBA00022833"/>
    </source>
</evidence>
<dbReference type="AlphaFoldDB" id="A0A452I7S1"/>
<evidence type="ECO:0000256" key="19">
    <source>
        <dbReference type="PROSITE-ProRule" id="PRU01379"/>
    </source>
</evidence>
<evidence type="ECO:0000256" key="9">
    <source>
        <dbReference type="ARBA" id="ARBA00022723"/>
    </source>
</evidence>
<evidence type="ECO:0000256" key="10">
    <source>
        <dbReference type="ARBA" id="ARBA00022801"/>
    </source>
</evidence>
<evidence type="ECO:0000256" key="3">
    <source>
        <dbReference type="ARBA" id="ARBA00004120"/>
    </source>
</evidence>
<sequence>MACDSSAALAPHRQLPVEQPRTERALGSHSPIGQVRAVISGAGGAERRCWSPWSTEPREAGVGRDERRGLLSDPYESFMHHHLQYYGYFRDEEKTAESSSLMLREHRPKSSDSLLEQESGGSNRHSLQDNKKLICSLMLKAALLKSKQLLFNHLDGPGVPRLREPRGLFAVPTSRGPLQAPRWPLECEVIKEQIQHIEWVPPEPEPFYQPTGNEPAPLIVGEEKGTVVYHIKPVAKGSYFTCSRVGGARGPITSPAISLEGPEDTTLLFESRFESGNLQKAVQVGPYEYELTLRMDLYTSKHTQWFYFQVRNTRKGITYRFSIVNLMKPKSLYSMGMKPLLYSQRDAQTHGVGWRREGGDIRYYRCSSEEGQAMYCLTWTVCFPHDHDTCYFAHFYPYTFSDLQRYLLAVASDPVRSQYCKLRVLCSSLAGNTVYLLTITSPSQNPTATATKKAVVLSARVHPGETNGSWVMRGFLDFILSDSPDAQLLRELFIFKVVPMLNPDGVIVGNYRCSLAGRDLNRSYQTVLKESFPCIWHTRRMIQRVLEEREVLLYCDFHGHSRKNNVFMYGCNNKSTPAQRLHERIFPLMLSKNAPDKFSFHSCKFKVQKSKEGTGRIVMWRMGIPNSYTMESTFSGSTLGRKSDSHFTSEDLKSLGYHICDTLLDFCDPDRSKFLQCLSELQELLQQQIHRKLKDLGRGQDSDGAWSDISLSDIESSTSGSNSSQSDGLPAHLLSVAEKFHQKKKRLRTRKERNELRQKYASSQGLTCQEKTPVAGERRLGSPTCRTHQPVSAAALCMEDSCGKQGKTAEAGLISDLQRREPNASQEEQREERLWEHKCHQHSPGPERLWKAQQPQPLLITMLTPPQPQRPAGALPIREHLLPFHFQLDGEPHGSQHAGSSVLAHSASTVGTSPCRYRAGARTPSPSQGSLLWRGLCGGAPSSPL</sequence>
<dbReference type="Proteomes" id="UP000291020">
    <property type="component" value="Unassembled WGS sequence"/>
</dbReference>
<dbReference type="InterPro" id="IPR000834">
    <property type="entry name" value="Peptidase_M14"/>
</dbReference>
<dbReference type="PANTHER" id="PTHR12756">
    <property type="entry name" value="CYTOSOLIC CARBOXYPEPTIDASE"/>
    <property type="match status" value="1"/>
</dbReference>
<dbReference type="Pfam" id="PF18027">
    <property type="entry name" value="Pepdidase_M14_N"/>
    <property type="match status" value="1"/>
</dbReference>
<evidence type="ECO:0000256" key="2">
    <source>
        <dbReference type="ARBA" id="ARBA00004114"/>
    </source>
</evidence>
<protein>
    <recommendedName>
        <fullName evidence="16">Cytosolic carboxypeptidase 2</fullName>
    </recommendedName>
    <alternativeName>
        <fullName evidence="18">ATP/GTP-binding protein-like 2</fullName>
    </alternativeName>
    <alternativeName>
        <fullName evidence="17">Protein deglutamylase CCP2</fullName>
    </alternativeName>
</protein>
<evidence type="ECO:0000256" key="1">
    <source>
        <dbReference type="ARBA" id="ARBA00001947"/>
    </source>
</evidence>
<dbReference type="GO" id="GO:0008270">
    <property type="term" value="F:zinc ion binding"/>
    <property type="evidence" value="ECO:0007669"/>
    <property type="project" value="InterPro"/>
</dbReference>
<dbReference type="GO" id="GO:0005829">
    <property type="term" value="C:cytosol"/>
    <property type="evidence" value="ECO:0007669"/>
    <property type="project" value="UniProtKB-SubCell"/>
</dbReference>
<reference evidence="23" key="1">
    <citation type="journal article" date="2017" name="PLoS ONE">
        <title>The Agassiz's desert tortoise genome provides a resource for the conservation of a threatened species.</title>
        <authorList>
            <person name="Tollis M."/>
            <person name="DeNardo D.F."/>
            <person name="Cornelius J.A."/>
            <person name="Dolby G.A."/>
            <person name="Edwards T."/>
            <person name="Henen B.T."/>
            <person name="Karl A.E."/>
            <person name="Murphy R.W."/>
            <person name="Kusumi K."/>
        </authorList>
    </citation>
    <scope>NUCLEOTIDE SEQUENCE [LARGE SCALE GENOMIC DNA]</scope>
</reference>
<comment type="catalytic activity">
    <reaction evidence="15">
        <text>(L-glutamyl)(n+1)-gamma-L-glutamyl-L-glutamyl-[protein] + H2O = (L-glutamyl)(n)-gamma-L-glutamyl-L-glutamyl-[protein] + L-glutamate</text>
        <dbReference type="Rhea" id="RHEA:60004"/>
        <dbReference type="Rhea" id="RHEA-COMP:15519"/>
        <dbReference type="Rhea" id="RHEA-COMP:15675"/>
        <dbReference type="ChEBI" id="CHEBI:15377"/>
        <dbReference type="ChEBI" id="CHEBI:29985"/>
        <dbReference type="ChEBI" id="CHEBI:143623"/>
    </reaction>
    <physiologicalReaction direction="left-to-right" evidence="15">
        <dbReference type="Rhea" id="RHEA:60005"/>
    </physiologicalReaction>
</comment>
<dbReference type="GO" id="GO:0005814">
    <property type="term" value="C:centriole"/>
    <property type="evidence" value="ECO:0007669"/>
    <property type="project" value="UniProtKB-SubCell"/>
</dbReference>
<keyword evidence="10" id="KW-0378">Hydrolase</keyword>
<comment type="cofactor">
    <cofactor evidence="1">
        <name>Zn(2+)</name>
        <dbReference type="ChEBI" id="CHEBI:29105"/>
    </cofactor>
</comment>
<dbReference type="Gene3D" id="2.60.40.3120">
    <property type="match status" value="1"/>
</dbReference>
<keyword evidence="11" id="KW-0862">Zinc</keyword>
<evidence type="ECO:0000256" key="20">
    <source>
        <dbReference type="SAM" id="MobiDB-lite"/>
    </source>
</evidence>
<dbReference type="GO" id="GO:0004181">
    <property type="term" value="F:metallocarboxypeptidase activity"/>
    <property type="evidence" value="ECO:0007669"/>
    <property type="project" value="InterPro"/>
</dbReference>
<feature type="region of interest" description="Disordered" evidence="20">
    <location>
        <begin position="1"/>
        <end position="28"/>
    </location>
</feature>
<evidence type="ECO:0000256" key="17">
    <source>
        <dbReference type="ARBA" id="ARBA00043071"/>
    </source>
</evidence>
<evidence type="ECO:0000256" key="8">
    <source>
        <dbReference type="ARBA" id="ARBA00022670"/>
    </source>
</evidence>
<evidence type="ECO:0000256" key="13">
    <source>
        <dbReference type="ARBA" id="ARBA00023212"/>
    </source>
</evidence>
<evidence type="ECO:0000256" key="7">
    <source>
        <dbReference type="ARBA" id="ARBA00022645"/>
    </source>
</evidence>
<dbReference type="PANTHER" id="PTHR12756:SF41">
    <property type="entry name" value="CYTOSOLIC CARBOXYPEPTIDASE 2"/>
    <property type="match status" value="1"/>
</dbReference>
<evidence type="ECO:0000256" key="6">
    <source>
        <dbReference type="ARBA" id="ARBA00022490"/>
    </source>
</evidence>
<keyword evidence="7" id="KW-0121">Carboxypeptidase</keyword>
<feature type="region of interest" description="Disordered" evidence="20">
    <location>
        <begin position="99"/>
        <end position="126"/>
    </location>
</feature>
<reference evidence="22" key="3">
    <citation type="submission" date="2025-09" db="UniProtKB">
        <authorList>
            <consortium name="Ensembl"/>
        </authorList>
    </citation>
    <scope>IDENTIFICATION</scope>
</reference>
<dbReference type="FunFam" id="3.40.630.10:FF:000011">
    <property type="entry name" value="cytosolic carboxypeptidase 2 isoform X1"/>
    <property type="match status" value="1"/>
</dbReference>
<dbReference type="InterPro" id="IPR050821">
    <property type="entry name" value="Cytosolic_carboxypeptidase"/>
</dbReference>
<keyword evidence="9" id="KW-0479">Metal-binding</keyword>
<dbReference type="SUPFAM" id="SSF53187">
    <property type="entry name" value="Zn-dependent exopeptidases"/>
    <property type="match status" value="1"/>
</dbReference>
<evidence type="ECO:0000259" key="21">
    <source>
        <dbReference type="PROSITE" id="PS52035"/>
    </source>
</evidence>
<keyword evidence="6" id="KW-0963">Cytoplasm</keyword>
<dbReference type="GO" id="GO:0006508">
    <property type="term" value="P:proteolysis"/>
    <property type="evidence" value="ECO:0007669"/>
    <property type="project" value="UniProtKB-KW"/>
</dbReference>
<comment type="similarity">
    <text evidence="5 19">Belongs to the peptidase M14 family.</text>
</comment>
<feature type="region of interest" description="Disordered" evidence="20">
    <location>
        <begin position="917"/>
        <end position="945"/>
    </location>
</feature>
<keyword evidence="12" id="KW-0482">Metalloprotease</keyword>
<dbReference type="PROSITE" id="PS52035">
    <property type="entry name" value="PEPTIDASE_M14"/>
    <property type="match status" value="1"/>
</dbReference>
<dbReference type="CDD" id="cd06907">
    <property type="entry name" value="M14_AGBL2-3_like"/>
    <property type="match status" value="1"/>
</dbReference>
<feature type="compositionally biased region" description="Polar residues" evidence="20">
    <location>
        <begin position="111"/>
        <end position="125"/>
    </location>
</feature>
<evidence type="ECO:0000256" key="16">
    <source>
        <dbReference type="ARBA" id="ARBA00041046"/>
    </source>
</evidence>
<proteinExistence type="inferred from homology"/>
<evidence type="ECO:0000256" key="15">
    <source>
        <dbReference type="ARBA" id="ARBA00029302"/>
    </source>
</evidence>
<evidence type="ECO:0000256" key="12">
    <source>
        <dbReference type="ARBA" id="ARBA00023049"/>
    </source>
</evidence>
<evidence type="ECO:0000256" key="5">
    <source>
        <dbReference type="ARBA" id="ARBA00005988"/>
    </source>
</evidence>